<evidence type="ECO:0000256" key="1">
    <source>
        <dbReference type="ARBA" id="ARBA00004370"/>
    </source>
</evidence>
<keyword evidence="2" id="KW-0472">Membrane</keyword>
<dbReference type="KEGG" id="fya:KMW28_03885"/>
<dbReference type="EMBL" id="CP076132">
    <property type="protein sequence ID" value="QWG02726.1"/>
    <property type="molecule type" value="Genomic_DNA"/>
</dbReference>
<evidence type="ECO:0000256" key="2">
    <source>
        <dbReference type="ARBA" id="ARBA00023136"/>
    </source>
</evidence>
<dbReference type="AlphaFoldDB" id="A0AAX1N8H5"/>
<feature type="chain" id="PRO_5044027407" evidence="3">
    <location>
        <begin position="21"/>
        <end position="367"/>
    </location>
</feature>
<name>A0AAX1N8H5_9BACT</name>
<evidence type="ECO:0000259" key="4">
    <source>
        <dbReference type="Pfam" id="PF01103"/>
    </source>
</evidence>
<dbReference type="Gene3D" id="2.40.160.50">
    <property type="entry name" value="membrane protein fhac: a member of the omp85/tpsb transporter family"/>
    <property type="match status" value="1"/>
</dbReference>
<keyword evidence="6" id="KW-1185">Reference proteome</keyword>
<dbReference type="GO" id="GO:0019867">
    <property type="term" value="C:outer membrane"/>
    <property type="evidence" value="ECO:0007669"/>
    <property type="project" value="InterPro"/>
</dbReference>
<dbReference type="InterPro" id="IPR000184">
    <property type="entry name" value="Bac_surfAg_D15"/>
</dbReference>
<dbReference type="Pfam" id="PF01103">
    <property type="entry name" value="Omp85"/>
    <property type="match status" value="1"/>
</dbReference>
<evidence type="ECO:0000256" key="3">
    <source>
        <dbReference type="SAM" id="SignalP"/>
    </source>
</evidence>
<dbReference type="RefSeq" id="WP_169667173.1">
    <property type="nucleotide sequence ID" value="NZ_CP076132.1"/>
</dbReference>
<accession>A0AAX1N8H5</accession>
<dbReference type="Proteomes" id="UP000678679">
    <property type="component" value="Chromosome 1"/>
</dbReference>
<feature type="signal peptide" evidence="3">
    <location>
        <begin position="1"/>
        <end position="20"/>
    </location>
</feature>
<proteinExistence type="predicted"/>
<keyword evidence="3" id="KW-0732">Signal</keyword>
<protein>
    <submittedName>
        <fullName evidence="5">Outer membrane protein assembly factor</fullName>
    </submittedName>
</protein>
<evidence type="ECO:0000313" key="6">
    <source>
        <dbReference type="Proteomes" id="UP000678679"/>
    </source>
</evidence>
<gene>
    <name evidence="5" type="ORF">KMW28_03885</name>
</gene>
<evidence type="ECO:0000313" key="5">
    <source>
        <dbReference type="EMBL" id="QWG02726.1"/>
    </source>
</evidence>
<reference evidence="5 6" key="1">
    <citation type="submission" date="2021-05" db="EMBL/GenBank/DDBJ databases">
        <title>Comparative genomic studies on the polysaccharide-degrading batcterial strains of the Flammeovirga genus.</title>
        <authorList>
            <person name="Zewei F."/>
            <person name="Zheng Z."/>
            <person name="Yu L."/>
            <person name="Ruyue G."/>
            <person name="Yanhong M."/>
            <person name="Yuanyuan C."/>
            <person name="Jingyan G."/>
            <person name="Wenjun H."/>
        </authorList>
    </citation>
    <scope>NUCLEOTIDE SEQUENCE [LARGE SCALE GENOMIC DNA]</scope>
    <source>
        <strain evidence="5 6">NBRC:100898</strain>
    </source>
</reference>
<organism evidence="5 6">
    <name type="scientific">Flammeovirga yaeyamensis</name>
    <dbReference type="NCBI Taxonomy" id="367791"/>
    <lineage>
        <taxon>Bacteria</taxon>
        <taxon>Pseudomonadati</taxon>
        <taxon>Bacteroidota</taxon>
        <taxon>Cytophagia</taxon>
        <taxon>Cytophagales</taxon>
        <taxon>Flammeovirgaceae</taxon>
        <taxon>Flammeovirga</taxon>
    </lineage>
</organism>
<sequence length="367" mass="42265">MKFVWVHIIILVLCINQSIAQTDSTSLRPYKNNILASPALSYSPKTDVVLGLYFLYQFKLKKDDYATRPSNVNFYVGSSYKGQNYLSTEHELLSNGEKYYFKGKIEYKKTPEQLYRIGPDTGEDDFINAEYHSLEIFERVVHQFRPNMFIGGKFRSISIFDINYTDQEGKSLDENSLPFPGAEGGSYLGIGPVFIWDKRNSIMTPTRNFYLDLTTLFYTSLDDSRSFITLKLDGRRYFDLKNNGQTILACQLLVQNNFGDIPFHELSLLGGKQIMRGYELGRYRDFHSIQTQAELRQKVWGRFGMTAFYSLGTVYDELSDFQHLKSTLGAGLRLNINRKDPANVRVDFGWSLEENNKGIYITLGEAF</sequence>
<comment type="subcellular location">
    <subcellularLocation>
        <location evidence="1">Membrane</location>
    </subcellularLocation>
</comment>
<feature type="domain" description="Bacterial surface antigen (D15)" evidence="4">
    <location>
        <begin position="194"/>
        <end position="367"/>
    </location>
</feature>